<dbReference type="GO" id="GO:0051598">
    <property type="term" value="P:meiotic recombination checkpoint signaling"/>
    <property type="evidence" value="ECO:0007669"/>
    <property type="project" value="TreeGrafter"/>
</dbReference>
<proteinExistence type="inferred from homology"/>
<reference evidence="4 5" key="1">
    <citation type="submission" date="2019-01" db="EMBL/GenBank/DDBJ databases">
        <title>Draft Genome and Complete Hox-Cluster Characterization of the Sterlet Sturgeon (Acipenser ruthenus).</title>
        <authorList>
            <person name="Wei Q."/>
        </authorList>
    </citation>
    <scope>NUCLEOTIDE SEQUENCE [LARGE SCALE GENOMIC DNA]</scope>
    <source>
        <strain evidence="4">WHYD16114868_AA</strain>
        <tissue evidence="4">Blood</tissue>
    </source>
</reference>
<evidence type="ECO:0000313" key="4">
    <source>
        <dbReference type="EMBL" id="RXM30190.1"/>
    </source>
</evidence>
<sequence>MDGTGDLGQDLSNGNALQIHVEVNVKPSSVVKKEAVRHHVLELLKQHRMVIGDYTWKEFDDEFLVKHIESVAIVDTDLRKPIDLNSCCLSIHIFTLSEEEPSTENLEEEDDNLIAANHWLLPSV</sequence>
<evidence type="ECO:0000256" key="3">
    <source>
        <dbReference type="RuleBase" id="RU369050"/>
    </source>
</evidence>
<dbReference type="GO" id="GO:0005524">
    <property type="term" value="F:ATP binding"/>
    <property type="evidence" value="ECO:0007669"/>
    <property type="project" value="UniProtKB-KW"/>
</dbReference>
<dbReference type="PANTHER" id="PTHR45991:SF1">
    <property type="entry name" value="PACHYTENE CHECKPOINT PROTEIN 2 HOMOLOG"/>
    <property type="match status" value="1"/>
</dbReference>
<accession>A0A444U4X4</accession>
<keyword evidence="2" id="KW-0067">ATP-binding</keyword>
<comment type="function">
    <text evidence="3">Plays a key role in chromosome recombination and chromosome structure development during meiosis. Required at early steps in meiotic recombination that leads to non-crossovers pathways. Also needed for efficient completion of homologous synapsis by influencing crossover distribution along the chromosomes affecting both crossovers and non-crossovers pathways.</text>
</comment>
<keyword evidence="3" id="KW-0539">Nucleus</keyword>
<evidence type="ECO:0000313" key="5">
    <source>
        <dbReference type="Proteomes" id="UP000289886"/>
    </source>
</evidence>
<dbReference type="Pfam" id="PF23563">
    <property type="entry name" value="TRIP13_N"/>
    <property type="match status" value="1"/>
</dbReference>
<dbReference type="InterPro" id="IPR044539">
    <property type="entry name" value="Pch2-like"/>
</dbReference>
<dbReference type="GO" id="GO:0007131">
    <property type="term" value="P:reciprocal meiotic recombination"/>
    <property type="evidence" value="ECO:0007669"/>
    <property type="project" value="UniProtKB-UniRule"/>
</dbReference>
<name>A0A444U4X4_ACIRT</name>
<evidence type="ECO:0000256" key="2">
    <source>
        <dbReference type="ARBA" id="ARBA00022840"/>
    </source>
</evidence>
<comment type="subcellular location">
    <subcellularLocation>
        <location evidence="3">Nucleus</location>
    </subcellularLocation>
</comment>
<dbReference type="GO" id="GO:0005634">
    <property type="term" value="C:nucleus"/>
    <property type="evidence" value="ECO:0007669"/>
    <property type="project" value="UniProtKB-SubCell"/>
</dbReference>
<evidence type="ECO:0000256" key="1">
    <source>
        <dbReference type="ARBA" id="ARBA00022741"/>
    </source>
</evidence>
<dbReference type="AlphaFoldDB" id="A0A444U4X4"/>
<protein>
    <recommendedName>
        <fullName evidence="3">Pachytene checkpoint protein 2 homolog</fullName>
        <shortName evidence="3">TR-interacting protein 13</shortName>
        <shortName evidence="3">TRIP-13</shortName>
    </recommendedName>
    <alternativeName>
        <fullName evidence="3">Thyroid hormone receptor interactor 13</fullName>
    </alternativeName>
    <alternativeName>
        <fullName evidence="3">Thyroid receptor-interacting protein 13</fullName>
    </alternativeName>
</protein>
<dbReference type="PANTHER" id="PTHR45991">
    <property type="entry name" value="PACHYTENE CHECKPOINT PROTEIN 2"/>
    <property type="match status" value="1"/>
</dbReference>
<dbReference type="EMBL" id="SCEB01215310">
    <property type="protein sequence ID" value="RXM30190.1"/>
    <property type="molecule type" value="Genomic_DNA"/>
</dbReference>
<comment type="caution">
    <text evidence="4">The sequence shown here is derived from an EMBL/GenBank/DDBJ whole genome shotgun (WGS) entry which is preliminary data.</text>
</comment>
<dbReference type="Proteomes" id="UP000289886">
    <property type="component" value="Unassembled WGS sequence"/>
</dbReference>
<gene>
    <name evidence="4" type="ORF">EOD39_8077</name>
</gene>
<organism evidence="4 5">
    <name type="scientific">Acipenser ruthenus</name>
    <name type="common">Sterlet sturgeon</name>
    <dbReference type="NCBI Taxonomy" id="7906"/>
    <lineage>
        <taxon>Eukaryota</taxon>
        <taxon>Metazoa</taxon>
        <taxon>Chordata</taxon>
        <taxon>Craniata</taxon>
        <taxon>Vertebrata</taxon>
        <taxon>Euteleostomi</taxon>
        <taxon>Actinopterygii</taxon>
        <taxon>Chondrostei</taxon>
        <taxon>Acipenseriformes</taxon>
        <taxon>Acipenseridae</taxon>
        <taxon>Acipenser</taxon>
    </lineage>
</organism>
<keyword evidence="1" id="KW-0547">Nucleotide-binding</keyword>
<comment type="similarity">
    <text evidence="3">Belongs to the AAA ATPase family. PCH2 subfamily.</text>
</comment>
<keyword evidence="5" id="KW-1185">Reference proteome</keyword>
<dbReference type="GO" id="GO:0005694">
    <property type="term" value="C:chromosome"/>
    <property type="evidence" value="ECO:0007669"/>
    <property type="project" value="TreeGrafter"/>
</dbReference>
<keyword evidence="3" id="KW-0469">Meiosis</keyword>